<organism evidence="1">
    <name type="scientific">Anguilla anguilla</name>
    <name type="common">European freshwater eel</name>
    <name type="synonym">Muraena anguilla</name>
    <dbReference type="NCBI Taxonomy" id="7936"/>
    <lineage>
        <taxon>Eukaryota</taxon>
        <taxon>Metazoa</taxon>
        <taxon>Chordata</taxon>
        <taxon>Craniata</taxon>
        <taxon>Vertebrata</taxon>
        <taxon>Euteleostomi</taxon>
        <taxon>Actinopterygii</taxon>
        <taxon>Neopterygii</taxon>
        <taxon>Teleostei</taxon>
        <taxon>Anguilliformes</taxon>
        <taxon>Anguillidae</taxon>
        <taxon>Anguilla</taxon>
    </lineage>
</organism>
<evidence type="ECO:0000313" key="1">
    <source>
        <dbReference type="EMBL" id="JAH58738.1"/>
    </source>
</evidence>
<dbReference type="AlphaFoldDB" id="A0A0E9U1A8"/>
<sequence length="36" mass="3991">MPSACPLFSYLFQVSRIVHNSSLSGSPPQSLNQLHF</sequence>
<proteinExistence type="predicted"/>
<reference evidence="1" key="1">
    <citation type="submission" date="2014-11" db="EMBL/GenBank/DDBJ databases">
        <authorList>
            <person name="Amaro Gonzalez C."/>
        </authorList>
    </citation>
    <scope>NUCLEOTIDE SEQUENCE</scope>
</reference>
<dbReference type="EMBL" id="GBXM01049839">
    <property type="protein sequence ID" value="JAH58738.1"/>
    <property type="molecule type" value="Transcribed_RNA"/>
</dbReference>
<accession>A0A0E9U1A8</accession>
<reference evidence="1" key="2">
    <citation type="journal article" date="2015" name="Fish Shellfish Immunol.">
        <title>Early steps in the European eel (Anguilla anguilla)-Vibrio vulnificus interaction in the gills: Role of the RtxA13 toxin.</title>
        <authorList>
            <person name="Callol A."/>
            <person name="Pajuelo D."/>
            <person name="Ebbesson L."/>
            <person name="Teles M."/>
            <person name="MacKenzie S."/>
            <person name="Amaro C."/>
        </authorList>
    </citation>
    <scope>NUCLEOTIDE SEQUENCE</scope>
</reference>
<name>A0A0E9U1A8_ANGAN</name>
<protein>
    <submittedName>
        <fullName evidence="1">Uncharacterized protein</fullName>
    </submittedName>
</protein>